<dbReference type="EMBL" id="JALNTZ010000007">
    <property type="protein sequence ID" value="KAJ3645777.1"/>
    <property type="molecule type" value="Genomic_DNA"/>
</dbReference>
<evidence type="ECO:0000256" key="1">
    <source>
        <dbReference type="SAM" id="Phobius"/>
    </source>
</evidence>
<keyword evidence="3" id="KW-1185">Reference proteome</keyword>
<keyword evidence="1" id="KW-0812">Transmembrane</keyword>
<evidence type="ECO:0000313" key="2">
    <source>
        <dbReference type="EMBL" id="KAJ3645777.1"/>
    </source>
</evidence>
<gene>
    <name evidence="2" type="ORF">Zmor_023410</name>
</gene>
<reference evidence="2" key="1">
    <citation type="journal article" date="2023" name="G3 (Bethesda)">
        <title>Whole genome assemblies of Zophobas morio and Tenebrio molitor.</title>
        <authorList>
            <person name="Kaur S."/>
            <person name="Stinson S.A."/>
            <person name="diCenzo G.C."/>
        </authorList>
    </citation>
    <scope>NUCLEOTIDE SEQUENCE</scope>
    <source>
        <strain evidence="2">QUZm001</strain>
    </source>
</reference>
<feature type="transmembrane region" description="Helical" evidence="1">
    <location>
        <begin position="50"/>
        <end position="70"/>
    </location>
</feature>
<protein>
    <submittedName>
        <fullName evidence="2">Uncharacterized protein</fullName>
    </submittedName>
</protein>
<dbReference type="Proteomes" id="UP001168821">
    <property type="component" value="Unassembled WGS sequence"/>
</dbReference>
<comment type="caution">
    <text evidence="2">The sequence shown here is derived from an EMBL/GenBank/DDBJ whole genome shotgun (WGS) entry which is preliminary data.</text>
</comment>
<accession>A0AA38I0J8</accession>
<proteinExistence type="predicted"/>
<name>A0AA38I0J8_9CUCU</name>
<dbReference type="AlphaFoldDB" id="A0AA38I0J8"/>
<sequence>MSGEDTRLDIWQQAKCTKILPSPRTFKVAHYTLGLRLGGWGGSPFYNPAFIFPLRVPAPASLMSFFRVWFSINHRTRQTRGLPRCLLMHESLERAGEIGIC</sequence>
<keyword evidence="1" id="KW-1133">Transmembrane helix</keyword>
<evidence type="ECO:0000313" key="3">
    <source>
        <dbReference type="Proteomes" id="UP001168821"/>
    </source>
</evidence>
<keyword evidence="1" id="KW-0472">Membrane</keyword>
<organism evidence="2 3">
    <name type="scientific">Zophobas morio</name>
    <dbReference type="NCBI Taxonomy" id="2755281"/>
    <lineage>
        <taxon>Eukaryota</taxon>
        <taxon>Metazoa</taxon>
        <taxon>Ecdysozoa</taxon>
        <taxon>Arthropoda</taxon>
        <taxon>Hexapoda</taxon>
        <taxon>Insecta</taxon>
        <taxon>Pterygota</taxon>
        <taxon>Neoptera</taxon>
        <taxon>Endopterygota</taxon>
        <taxon>Coleoptera</taxon>
        <taxon>Polyphaga</taxon>
        <taxon>Cucujiformia</taxon>
        <taxon>Tenebrionidae</taxon>
        <taxon>Zophobas</taxon>
    </lineage>
</organism>